<gene>
    <name evidence="2" type="ORF">LPJ53_004699</name>
</gene>
<dbReference type="OrthoDB" id="5586825at2759"/>
<name>A0A9W8CR26_9FUNG</name>
<sequence>MSLTIFPATKWMLPSLGSSHQQQAQLDDPCYLKALKAHSLLSSIHTRHQHLGRFLQEYNAFKANPLGGAMCQTIEDKIHQMALLIRGQQTELKQIIDEYDGMGRSESTHSRVSSFEQLAELEEAEEERRASLPELSLEPAPANWMASNRAMVLREVVSFSTDELPHIEKSQMLEKYPPLPAGVRSRTPSLFSHSPPSSSSSFSAFM</sequence>
<reference evidence="2" key="1">
    <citation type="submission" date="2022-07" db="EMBL/GenBank/DDBJ databases">
        <title>Phylogenomic reconstructions and comparative analyses of Kickxellomycotina fungi.</title>
        <authorList>
            <person name="Reynolds N.K."/>
            <person name="Stajich J.E."/>
            <person name="Barry K."/>
            <person name="Grigoriev I.V."/>
            <person name="Crous P."/>
            <person name="Smith M.E."/>
        </authorList>
    </citation>
    <scope>NUCLEOTIDE SEQUENCE</scope>
    <source>
        <strain evidence="2">NBRC 32514</strain>
    </source>
</reference>
<proteinExistence type="predicted"/>
<comment type="caution">
    <text evidence="2">The sequence shown here is derived from an EMBL/GenBank/DDBJ whole genome shotgun (WGS) entry which is preliminary data.</text>
</comment>
<evidence type="ECO:0000313" key="3">
    <source>
        <dbReference type="Proteomes" id="UP001149813"/>
    </source>
</evidence>
<dbReference type="Proteomes" id="UP001149813">
    <property type="component" value="Unassembled WGS sequence"/>
</dbReference>
<protein>
    <submittedName>
        <fullName evidence="2">Uncharacterized protein</fullName>
    </submittedName>
</protein>
<keyword evidence="3" id="KW-1185">Reference proteome</keyword>
<feature type="compositionally biased region" description="Low complexity" evidence="1">
    <location>
        <begin position="188"/>
        <end position="206"/>
    </location>
</feature>
<feature type="region of interest" description="Disordered" evidence="1">
    <location>
        <begin position="185"/>
        <end position="206"/>
    </location>
</feature>
<dbReference type="EMBL" id="JANBOJ010000233">
    <property type="protein sequence ID" value="KAJ1720703.1"/>
    <property type="molecule type" value="Genomic_DNA"/>
</dbReference>
<organism evidence="2 3">
    <name type="scientific">Coemansia erecta</name>
    <dbReference type="NCBI Taxonomy" id="147472"/>
    <lineage>
        <taxon>Eukaryota</taxon>
        <taxon>Fungi</taxon>
        <taxon>Fungi incertae sedis</taxon>
        <taxon>Zoopagomycota</taxon>
        <taxon>Kickxellomycotina</taxon>
        <taxon>Kickxellomycetes</taxon>
        <taxon>Kickxellales</taxon>
        <taxon>Kickxellaceae</taxon>
        <taxon>Coemansia</taxon>
    </lineage>
</organism>
<accession>A0A9W8CR26</accession>
<evidence type="ECO:0000313" key="2">
    <source>
        <dbReference type="EMBL" id="KAJ1720703.1"/>
    </source>
</evidence>
<evidence type="ECO:0000256" key="1">
    <source>
        <dbReference type="SAM" id="MobiDB-lite"/>
    </source>
</evidence>
<dbReference type="AlphaFoldDB" id="A0A9W8CR26"/>